<evidence type="ECO:0000259" key="1">
    <source>
        <dbReference type="Pfam" id="PF04366"/>
    </source>
</evidence>
<sequence length="189" mass="19336">MERRSFTSLSAVALVLAISGCTTTTGSKTDPASKRREIDAGVDSSLNKLYASARGSNELAAKAQGILVFPNVIAAGLVVGAEYGEGALRVAGQTVGYYSTTTGSFGLQIGAQSKAVIVMFMTKTSLDKFRNSKGWTAGVDGSVALVKVGTNGNVDTSTATGEIIGFVVTNAGLMANATLEGTKVSKLDL</sequence>
<dbReference type="InterPro" id="IPR007461">
    <property type="entry name" value="Ysc84_actin-binding"/>
</dbReference>
<dbReference type="AlphaFoldDB" id="A0A6S7BHU0"/>
<dbReference type="CDD" id="cd11524">
    <property type="entry name" value="SYLF"/>
    <property type="match status" value="1"/>
</dbReference>
<gene>
    <name evidence="2" type="ORF">LMG28138_04614</name>
</gene>
<feature type="domain" description="Ysc84 actin-binding" evidence="1">
    <location>
        <begin position="102"/>
        <end position="185"/>
    </location>
</feature>
<keyword evidence="3" id="KW-1185">Reference proteome</keyword>
<evidence type="ECO:0000313" key="3">
    <source>
        <dbReference type="Proteomes" id="UP000494115"/>
    </source>
</evidence>
<accession>A0A6S7BHU0</accession>
<proteinExistence type="predicted"/>
<organism evidence="2 3">
    <name type="scientific">Pararobbsia alpina</name>
    <dbReference type="NCBI Taxonomy" id="621374"/>
    <lineage>
        <taxon>Bacteria</taxon>
        <taxon>Pseudomonadati</taxon>
        <taxon>Pseudomonadota</taxon>
        <taxon>Betaproteobacteria</taxon>
        <taxon>Burkholderiales</taxon>
        <taxon>Burkholderiaceae</taxon>
        <taxon>Pararobbsia</taxon>
    </lineage>
</organism>
<dbReference type="RefSeq" id="WP_175107249.1">
    <property type="nucleotide sequence ID" value="NZ_CADIKM010000032.1"/>
</dbReference>
<reference evidence="2 3" key="1">
    <citation type="submission" date="2020-04" db="EMBL/GenBank/DDBJ databases">
        <authorList>
            <person name="De Canck E."/>
        </authorList>
    </citation>
    <scope>NUCLEOTIDE SEQUENCE [LARGE SCALE GENOMIC DNA]</scope>
    <source>
        <strain evidence="2 3">LMG 28138</strain>
    </source>
</reference>
<dbReference type="PROSITE" id="PS51257">
    <property type="entry name" value="PROKAR_LIPOPROTEIN"/>
    <property type="match status" value="1"/>
</dbReference>
<dbReference type="EMBL" id="CADIKM010000032">
    <property type="protein sequence ID" value="CAB3799221.1"/>
    <property type="molecule type" value="Genomic_DNA"/>
</dbReference>
<dbReference type="Proteomes" id="UP000494115">
    <property type="component" value="Unassembled WGS sequence"/>
</dbReference>
<name>A0A6S7BHU0_9BURK</name>
<protein>
    <recommendedName>
        <fullName evidence="1">Ysc84 actin-binding domain-containing protein</fullName>
    </recommendedName>
</protein>
<dbReference type="Pfam" id="PF04366">
    <property type="entry name" value="Ysc84"/>
    <property type="match status" value="1"/>
</dbReference>
<evidence type="ECO:0000313" key="2">
    <source>
        <dbReference type="EMBL" id="CAB3799221.1"/>
    </source>
</evidence>